<dbReference type="AlphaFoldDB" id="A0A835Z2H3"/>
<evidence type="ECO:0000313" key="3">
    <source>
        <dbReference type="EMBL" id="KAG5185039.1"/>
    </source>
</evidence>
<accession>A0A835Z2H3</accession>
<dbReference type="Pfam" id="PF04851">
    <property type="entry name" value="ResIII"/>
    <property type="match status" value="1"/>
</dbReference>
<dbReference type="EMBL" id="JAFCMP010000144">
    <property type="protein sequence ID" value="KAG5185039.1"/>
    <property type="molecule type" value="Genomic_DNA"/>
</dbReference>
<proteinExistence type="predicted"/>
<keyword evidence="3" id="KW-0378">Hydrolase</keyword>
<name>A0A835Z2H3_9STRA</name>
<dbReference type="InterPro" id="IPR050742">
    <property type="entry name" value="Helicase_Restrict-Modif_Enz"/>
</dbReference>
<sequence length="627" mass="68158">MSSLKRAADGAEDTGEDAGAAKRCKEQPRWLRVEELFFKWYAFVCGTVAAHWLNLSYDTFIAAGMLPLYSTARQGRIIISAEVPEDQRGFDGVVFDGDVPVLAQVKDHARPIGPGALGSTCCAILRMRQTNPEVRSLIASTSGFTEELVEMDASLLNAELLHIDYEQMKTALEPPPAPFQLRGIQVEAIAALQAWLTEALRVFVLGMPPGSGKTLAVAHFLLQLAEQLALFDVVIASPTRLLVQQTEAVLRGVLPDATFVTVSSDGTTSPEAIFAGKDDGRPLIISTTFDSAHVVAAAIRLREGRDVVVFVDEAHLYNQQLEELCNSASKMCLVSGTPTGIPLDLLAEEFVEYTVSMERAAAEGLIVSPRMFYPIGADLNDDSVAAKCEFIAVTSLREDNGMRRPLIFAKDKKEGTAFIAALAAEYVTHGIRAAGRVLTGDTTQSEREGLRAWFEGGEGGNEVRFITCVHVPNQGVDFPRCDGVFLTTIANHITALQRICRAVRTYPGKQFCSVLLWMSDANLMDLAQLGLGAAHVRCITATLEATDVAKERVATVKANDQLQVLVAARGNLSYREWSWWRRTETIERLGGCVAVKMGPKARYGLERAASSGAGRPQDFLVAKNGNH</sequence>
<dbReference type="PANTHER" id="PTHR47396">
    <property type="entry name" value="TYPE I RESTRICTION ENZYME ECOKI R PROTEIN"/>
    <property type="match status" value="1"/>
</dbReference>
<dbReference type="GO" id="GO:0016787">
    <property type="term" value="F:hydrolase activity"/>
    <property type="evidence" value="ECO:0007669"/>
    <property type="project" value="UniProtKB-KW"/>
</dbReference>
<keyword evidence="4" id="KW-1185">Reference proteome</keyword>
<reference evidence="3" key="1">
    <citation type="submission" date="2021-02" db="EMBL/GenBank/DDBJ databases">
        <title>First Annotated Genome of the Yellow-green Alga Tribonema minus.</title>
        <authorList>
            <person name="Mahan K.M."/>
        </authorList>
    </citation>
    <scope>NUCLEOTIDE SEQUENCE</scope>
    <source>
        <strain evidence="3">UTEX B ZZ1240</strain>
    </source>
</reference>
<organism evidence="3 4">
    <name type="scientific">Tribonema minus</name>
    <dbReference type="NCBI Taxonomy" id="303371"/>
    <lineage>
        <taxon>Eukaryota</taxon>
        <taxon>Sar</taxon>
        <taxon>Stramenopiles</taxon>
        <taxon>Ochrophyta</taxon>
        <taxon>PX clade</taxon>
        <taxon>Xanthophyceae</taxon>
        <taxon>Tribonematales</taxon>
        <taxon>Tribonemataceae</taxon>
        <taxon>Tribonema</taxon>
    </lineage>
</organism>
<gene>
    <name evidence="3" type="ORF">JKP88DRAFT_255144</name>
</gene>
<dbReference type="InterPro" id="IPR027417">
    <property type="entry name" value="P-loop_NTPase"/>
</dbReference>
<protein>
    <submittedName>
        <fullName evidence="3">P-loop containing nucleoside triphosphate hydrolase protein</fullName>
    </submittedName>
</protein>
<dbReference type="PANTHER" id="PTHR47396:SF1">
    <property type="entry name" value="ATP-DEPENDENT HELICASE IRC3-RELATED"/>
    <property type="match status" value="1"/>
</dbReference>
<evidence type="ECO:0000256" key="1">
    <source>
        <dbReference type="SAM" id="MobiDB-lite"/>
    </source>
</evidence>
<dbReference type="SMART" id="SM00487">
    <property type="entry name" value="DEXDc"/>
    <property type="match status" value="1"/>
</dbReference>
<dbReference type="PROSITE" id="PS51192">
    <property type="entry name" value="HELICASE_ATP_BIND_1"/>
    <property type="match status" value="1"/>
</dbReference>
<comment type="caution">
    <text evidence="3">The sequence shown here is derived from an EMBL/GenBank/DDBJ whole genome shotgun (WGS) entry which is preliminary data.</text>
</comment>
<feature type="region of interest" description="Disordered" evidence="1">
    <location>
        <begin position="1"/>
        <end position="20"/>
    </location>
</feature>
<dbReference type="InterPro" id="IPR001650">
    <property type="entry name" value="Helicase_C-like"/>
</dbReference>
<dbReference type="InterPro" id="IPR006935">
    <property type="entry name" value="Helicase/UvrB_N"/>
</dbReference>
<dbReference type="InterPro" id="IPR014001">
    <property type="entry name" value="Helicase_ATP-bd"/>
</dbReference>
<evidence type="ECO:0000259" key="2">
    <source>
        <dbReference type="PROSITE" id="PS51192"/>
    </source>
</evidence>
<dbReference type="Gene3D" id="3.40.50.300">
    <property type="entry name" value="P-loop containing nucleotide triphosphate hydrolases"/>
    <property type="match status" value="2"/>
</dbReference>
<feature type="domain" description="Helicase ATP-binding" evidence="2">
    <location>
        <begin position="194"/>
        <end position="356"/>
    </location>
</feature>
<dbReference type="GO" id="GO:0005524">
    <property type="term" value="F:ATP binding"/>
    <property type="evidence" value="ECO:0007669"/>
    <property type="project" value="InterPro"/>
</dbReference>
<dbReference type="GO" id="GO:0005829">
    <property type="term" value="C:cytosol"/>
    <property type="evidence" value="ECO:0007669"/>
    <property type="project" value="TreeGrafter"/>
</dbReference>
<dbReference type="SUPFAM" id="SSF52540">
    <property type="entry name" value="P-loop containing nucleoside triphosphate hydrolases"/>
    <property type="match status" value="1"/>
</dbReference>
<dbReference type="GO" id="GO:0003677">
    <property type="term" value="F:DNA binding"/>
    <property type="evidence" value="ECO:0007669"/>
    <property type="project" value="InterPro"/>
</dbReference>
<evidence type="ECO:0000313" key="4">
    <source>
        <dbReference type="Proteomes" id="UP000664859"/>
    </source>
</evidence>
<dbReference type="Pfam" id="PF00271">
    <property type="entry name" value="Helicase_C"/>
    <property type="match status" value="1"/>
</dbReference>
<dbReference type="Proteomes" id="UP000664859">
    <property type="component" value="Unassembled WGS sequence"/>
</dbReference>